<gene>
    <name evidence="5" type="ORF">CGE01nite_27440</name>
</gene>
<dbReference type="CDD" id="cd01392">
    <property type="entry name" value="HTH_LacI"/>
    <property type="match status" value="1"/>
</dbReference>
<dbReference type="GO" id="GO:0003700">
    <property type="term" value="F:DNA-binding transcription factor activity"/>
    <property type="evidence" value="ECO:0007669"/>
    <property type="project" value="TreeGrafter"/>
</dbReference>
<proteinExistence type="predicted"/>
<evidence type="ECO:0000256" key="2">
    <source>
        <dbReference type="ARBA" id="ARBA00023125"/>
    </source>
</evidence>
<keyword evidence="3" id="KW-0804">Transcription</keyword>
<evidence type="ECO:0000313" key="5">
    <source>
        <dbReference type="EMBL" id="GEA85493.1"/>
    </source>
</evidence>
<dbReference type="RefSeq" id="WP_141371414.1">
    <property type="nucleotide sequence ID" value="NZ_BJLQ01000037.1"/>
</dbReference>
<evidence type="ECO:0000313" key="6">
    <source>
        <dbReference type="Proteomes" id="UP000320461"/>
    </source>
</evidence>
<keyword evidence="6" id="KW-1185">Reference proteome</keyword>
<keyword evidence="1" id="KW-0805">Transcription regulation</keyword>
<name>A0A4Y3KNL9_9CELL</name>
<dbReference type="InterPro" id="IPR028082">
    <property type="entry name" value="Peripla_BP_I"/>
</dbReference>
<dbReference type="InterPro" id="IPR010982">
    <property type="entry name" value="Lambda_DNA-bd_dom_sf"/>
</dbReference>
<evidence type="ECO:0000256" key="3">
    <source>
        <dbReference type="ARBA" id="ARBA00023163"/>
    </source>
</evidence>
<protein>
    <submittedName>
        <fullName evidence="5">LacI family transcriptional regulator</fullName>
    </submittedName>
</protein>
<dbReference type="Gene3D" id="1.10.260.40">
    <property type="entry name" value="lambda repressor-like DNA-binding domains"/>
    <property type="match status" value="1"/>
</dbReference>
<dbReference type="Proteomes" id="UP000320461">
    <property type="component" value="Unassembled WGS sequence"/>
</dbReference>
<dbReference type="SUPFAM" id="SSF53822">
    <property type="entry name" value="Periplasmic binding protein-like I"/>
    <property type="match status" value="1"/>
</dbReference>
<dbReference type="OrthoDB" id="3258243at2"/>
<evidence type="ECO:0000256" key="1">
    <source>
        <dbReference type="ARBA" id="ARBA00023015"/>
    </source>
</evidence>
<dbReference type="AlphaFoldDB" id="A0A4Y3KNL9"/>
<dbReference type="SUPFAM" id="SSF47413">
    <property type="entry name" value="lambda repressor-like DNA-binding domains"/>
    <property type="match status" value="1"/>
</dbReference>
<feature type="domain" description="HTH lacI-type" evidence="4">
    <location>
        <begin position="11"/>
        <end position="65"/>
    </location>
</feature>
<dbReference type="Gene3D" id="3.40.50.2300">
    <property type="match status" value="2"/>
</dbReference>
<organism evidence="5 6">
    <name type="scientific">Cellulomonas gelida</name>
    <dbReference type="NCBI Taxonomy" id="1712"/>
    <lineage>
        <taxon>Bacteria</taxon>
        <taxon>Bacillati</taxon>
        <taxon>Actinomycetota</taxon>
        <taxon>Actinomycetes</taxon>
        <taxon>Micrococcales</taxon>
        <taxon>Cellulomonadaceae</taxon>
        <taxon>Cellulomonas</taxon>
    </lineage>
</organism>
<sequence length="339" mass="35832">MVGSEDERRSPTIYDVATAAGVAPSTVSRAFSRPGRVNAETAARIRAVADELGYRANPLARALPTGRTSLLALVVSDVTNPFFFQIIRGAQEAADAEDQTLLVTDVLESATAERKALERLVPLVEGVVLGTSRMSDSTIRVLAKQRPTVVLNRVLGGIPSVVTDNARGMRRALEHLGELGHRKIAYAAGPEASWADGMRWRAMREAGHELDLRVHRIGPFAPTLAGGLAAVGPLAASGVTAVVAYNDLVAIGLLQGLAAAGVKVPQRVSVVGFDDIFGAELCSPALTTVAAPLHALGQHAVRTLLHDIRARTPQHTRPALLPAQLVVRSSTAPPPRGRR</sequence>
<dbReference type="Pfam" id="PF13377">
    <property type="entry name" value="Peripla_BP_3"/>
    <property type="match status" value="1"/>
</dbReference>
<dbReference type="PANTHER" id="PTHR30146:SF147">
    <property type="entry name" value="HTH-TYPE TRANSCRIPTIONAL REGULATOR DEGA"/>
    <property type="match status" value="1"/>
</dbReference>
<dbReference type="CDD" id="cd06267">
    <property type="entry name" value="PBP1_LacI_sugar_binding-like"/>
    <property type="match status" value="1"/>
</dbReference>
<dbReference type="GO" id="GO:0000976">
    <property type="term" value="F:transcription cis-regulatory region binding"/>
    <property type="evidence" value="ECO:0007669"/>
    <property type="project" value="TreeGrafter"/>
</dbReference>
<comment type="caution">
    <text evidence="5">The sequence shown here is derived from an EMBL/GenBank/DDBJ whole genome shotgun (WGS) entry which is preliminary data.</text>
</comment>
<evidence type="ECO:0000259" key="4">
    <source>
        <dbReference type="PROSITE" id="PS50932"/>
    </source>
</evidence>
<accession>A0A4Y3KNL9</accession>
<dbReference type="SMART" id="SM00354">
    <property type="entry name" value="HTH_LACI"/>
    <property type="match status" value="1"/>
</dbReference>
<keyword evidence="2" id="KW-0238">DNA-binding</keyword>
<dbReference type="InterPro" id="IPR000843">
    <property type="entry name" value="HTH_LacI"/>
</dbReference>
<dbReference type="InterPro" id="IPR046335">
    <property type="entry name" value="LacI/GalR-like_sensor"/>
</dbReference>
<dbReference type="Pfam" id="PF00356">
    <property type="entry name" value="LacI"/>
    <property type="match status" value="1"/>
</dbReference>
<dbReference type="EMBL" id="BJLQ01000037">
    <property type="protein sequence ID" value="GEA85493.1"/>
    <property type="molecule type" value="Genomic_DNA"/>
</dbReference>
<dbReference type="PANTHER" id="PTHR30146">
    <property type="entry name" value="LACI-RELATED TRANSCRIPTIONAL REPRESSOR"/>
    <property type="match status" value="1"/>
</dbReference>
<reference evidence="5 6" key="1">
    <citation type="submission" date="2019-06" db="EMBL/GenBank/DDBJ databases">
        <title>Whole genome shotgun sequence of Cellulomonas gelida NBRC 3748.</title>
        <authorList>
            <person name="Hosoyama A."/>
            <person name="Uohara A."/>
            <person name="Ohji S."/>
            <person name="Ichikawa N."/>
        </authorList>
    </citation>
    <scope>NUCLEOTIDE SEQUENCE [LARGE SCALE GENOMIC DNA]</scope>
    <source>
        <strain evidence="5 6">NBRC 3748</strain>
    </source>
</reference>
<dbReference type="PROSITE" id="PS50932">
    <property type="entry name" value="HTH_LACI_2"/>
    <property type="match status" value="1"/>
</dbReference>